<dbReference type="SUPFAM" id="SSF64484">
    <property type="entry name" value="beta and beta-prime subunits of DNA dependent RNA-polymerase"/>
    <property type="match status" value="1"/>
</dbReference>
<dbReference type="EMBL" id="UINC01168418">
    <property type="protein sequence ID" value="SVD71439.1"/>
    <property type="molecule type" value="Genomic_DNA"/>
</dbReference>
<organism evidence="1">
    <name type="scientific">marine metagenome</name>
    <dbReference type="NCBI Taxonomy" id="408172"/>
    <lineage>
        <taxon>unclassified sequences</taxon>
        <taxon>metagenomes</taxon>
        <taxon>ecological metagenomes</taxon>
    </lineage>
</organism>
<dbReference type="AlphaFoldDB" id="A0A382XKU6"/>
<sequence length="217" mass="25217">MTMMNRPDMEKHAYQKFLEHGMDRDTEDPEKADTCIDHLFDLTFPIYQQDRNVSLSYVSHDIRFFSNDGEEVHLSEVGEDFLFADKITGRTPSEYAEQCELVVTLHRIIWEGDGELDEREITSIKEQDVIFGPLPRMTVNGTFIHNGIEKWYGGEGLATQRMDKLYGQAFYEVERAINAKLRRFVGETMLPFDFIETWPLEIGTGEFLDELIPVVLH</sequence>
<dbReference type="Gene3D" id="3.90.1100.10">
    <property type="match status" value="1"/>
</dbReference>
<protein>
    <recommendedName>
        <fullName evidence="2">DNA-directed RNA polymerase</fullName>
    </recommendedName>
</protein>
<gene>
    <name evidence="1" type="ORF">METZ01_LOCUS424293</name>
</gene>
<accession>A0A382XKU6</accession>
<evidence type="ECO:0000313" key="1">
    <source>
        <dbReference type="EMBL" id="SVD71439.1"/>
    </source>
</evidence>
<evidence type="ECO:0008006" key="2">
    <source>
        <dbReference type="Google" id="ProtNLM"/>
    </source>
</evidence>
<name>A0A382XKU6_9ZZZZ</name>
<proteinExistence type="predicted"/>
<reference evidence="1" key="1">
    <citation type="submission" date="2018-05" db="EMBL/GenBank/DDBJ databases">
        <authorList>
            <person name="Lanie J.A."/>
            <person name="Ng W.-L."/>
            <person name="Kazmierczak K.M."/>
            <person name="Andrzejewski T.M."/>
            <person name="Davidsen T.M."/>
            <person name="Wayne K.J."/>
            <person name="Tettelin H."/>
            <person name="Glass J.I."/>
            <person name="Rusch D."/>
            <person name="Podicherti R."/>
            <person name="Tsui H.-C.T."/>
            <person name="Winkler M.E."/>
        </authorList>
    </citation>
    <scope>NUCLEOTIDE SEQUENCE</scope>
</reference>